<feature type="compositionally biased region" description="Low complexity" evidence="8">
    <location>
        <begin position="229"/>
        <end position="248"/>
    </location>
</feature>
<evidence type="ECO:0000313" key="13">
    <source>
        <dbReference type="Proteomes" id="UP000324233"/>
    </source>
</evidence>
<sequence>MRYVLPSTLSLIAWLGLASPSRSEEPSRPSESRPAGATTPMPRPGGSDPAPLALAYQAAPPKQRSARRATAPAAEPAAESVAEQITRLQRAIEDDEKRLAHLKGEIDDPKGEYAQAEATFDRVDKALTVARAELKGLPPGDAAKRKEAEAKVERLIKARELTKQRFDLAIEARRTSVELAANLGQKIARDRQALARLEGRPAPDAAPTRPSDAAAPSPEPAPAAPGGPAPASGGGTKPAPAAPASPAIPGLPAPPSTTGHDGAAKAEAPAASSSPATPAGPRSRPVSKELEQAEKDAQTKVEAEKEAEAAARSITERQESLERDIALEQKMLATARKRSENATEIHAALTARFRERSLAGAPRDELDPLLAKVQDSEKKLKEASDEVQESTTRLEELHAAQASLQADRIETLRKAEAARAEVKIAEAEVRRLENPFSLHNVLAWLIEHGPKILVILLAMAVAQVLSRFFTERVIRLLAHSGARGSSVEREARARTLVGVFHNAVSVAVVVGGGMMLLQESGIPIAPLLGGAAVFGLAVAFGAQNLIRDYFYGFVILLENQYKLNDVVQIGALSGQVEKITLRMTVLRDLEGRVHFVPNGQVTAVTNSTHGWSRALFEIGVAYKENVDRVMEVLASLARDLREDPLYAPMILEDATMLGVDTLGESSVVIKFFIKTRPLQQWSVKRELLRRIKNRFDELGIEIPFPHRTLYHRAEDGMPLRFADPTPARPVILQASNGHS</sequence>
<keyword evidence="7" id="KW-0175">Coiled coil</keyword>
<dbReference type="InterPro" id="IPR049278">
    <property type="entry name" value="MS_channel_C"/>
</dbReference>
<dbReference type="EMBL" id="CP042997">
    <property type="protein sequence ID" value="QEH38811.1"/>
    <property type="molecule type" value="Genomic_DNA"/>
</dbReference>
<feature type="compositionally biased region" description="Low complexity" evidence="8">
    <location>
        <begin position="68"/>
        <end position="82"/>
    </location>
</feature>
<evidence type="ECO:0000256" key="3">
    <source>
        <dbReference type="ARBA" id="ARBA00022475"/>
    </source>
</evidence>
<evidence type="ECO:0000256" key="9">
    <source>
        <dbReference type="SAM" id="Phobius"/>
    </source>
</evidence>
<dbReference type="SUPFAM" id="SSF82861">
    <property type="entry name" value="Mechanosensitive channel protein MscS (YggB), transmembrane region"/>
    <property type="match status" value="1"/>
</dbReference>
<feature type="domain" description="Mechanosensitive ion channel MscS C-terminal" evidence="11">
    <location>
        <begin position="616"/>
        <end position="702"/>
    </location>
</feature>
<dbReference type="SUPFAM" id="SSF50182">
    <property type="entry name" value="Sm-like ribonucleoproteins"/>
    <property type="match status" value="1"/>
</dbReference>
<comment type="subcellular location">
    <subcellularLocation>
        <location evidence="1">Cell membrane</location>
        <topology evidence="1">Multi-pass membrane protein</topology>
    </subcellularLocation>
</comment>
<evidence type="ECO:0000256" key="1">
    <source>
        <dbReference type="ARBA" id="ARBA00004651"/>
    </source>
</evidence>
<dbReference type="InterPro" id="IPR006685">
    <property type="entry name" value="MscS_channel_2nd"/>
</dbReference>
<feature type="compositionally biased region" description="Basic and acidic residues" evidence="8">
    <location>
        <begin position="192"/>
        <end position="201"/>
    </location>
</feature>
<evidence type="ECO:0000256" key="6">
    <source>
        <dbReference type="ARBA" id="ARBA00023136"/>
    </source>
</evidence>
<dbReference type="Gene3D" id="2.30.30.60">
    <property type="match status" value="1"/>
</dbReference>
<organism evidence="12 13">
    <name type="scientific">Aquisphaera giovannonii</name>
    <dbReference type="NCBI Taxonomy" id="406548"/>
    <lineage>
        <taxon>Bacteria</taxon>
        <taxon>Pseudomonadati</taxon>
        <taxon>Planctomycetota</taxon>
        <taxon>Planctomycetia</taxon>
        <taxon>Isosphaerales</taxon>
        <taxon>Isosphaeraceae</taxon>
        <taxon>Aquisphaera</taxon>
    </lineage>
</organism>
<evidence type="ECO:0000259" key="10">
    <source>
        <dbReference type="Pfam" id="PF00924"/>
    </source>
</evidence>
<feature type="compositionally biased region" description="Low complexity" evidence="8">
    <location>
        <begin position="49"/>
        <end position="61"/>
    </location>
</feature>
<dbReference type="GO" id="GO:0005886">
    <property type="term" value="C:plasma membrane"/>
    <property type="evidence" value="ECO:0007669"/>
    <property type="project" value="UniProtKB-SubCell"/>
</dbReference>
<evidence type="ECO:0000256" key="4">
    <source>
        <dbReference type="ARBA" id="ARBA00022692"/>
    </source>
</evidence>
<dbReference type="Gene3D" id="1.10.287.1260">
    <property type="match status" value="1"/>
</dbReference>
<protein>
    <submittedName>
        <fullName evidence="12">Putative MscS family protein YkuT</fullName>
    </submittedName>
</protein>
<feature type="transmembrane region" description="Helical" evidence="9">
    <location>
        <begin position="522"/>
        <end position="542"/>
    </location>
</feature>
<feature type="domain" description="Mechanosensitive ion channel MscS" evidence="10">
    <location>
        <begin position="544"/>
        <end position="608"/>
    </location>
</feature>
<dbReference type="Gene3D" id="3.30.70.100">
    <property type="match status" value="1"/>
</dbReference>
<dbReference type="Pfam" id="PF21082">
    <property type="entry name" value="MS_channel_3rd"/>
    <property type="match status" value="1"/>
</dbReference>
<feature type="compositionally biased region" description="Pro residues" evidence="8">
    <location>
        <begin position="217"/>
        <end position="228"/>
    </location>
</feature>
<dbReference type="InterPro" id="IPR010920">
    <property type="entry name" value="LSM_dom_sf"/>
</dbReference>
<feature type="compositionally biased region" description="Low complexity" evidence="8">
    <location>
        <begin position="265"/>
        <end position="283"/>
    </location>
</feature>
<comment type="similarity">
    <text evidence="2">Belongs to the MscS (TC 1.A.23) family.</text>
</comment>
<dbReference type="GO" id="GO:0008381">
    <property type="term" value="F:mechanosensitive monoatomic ion channel activity"/>
    <property type="evidence" value="ECO:0007669"/>
    <property type="project" value="InterPro"/>
</dbReference>
<feature type="coiled-coil region" evidence="7">
    <location>
        <begin position="366"/>
        <end position="435"/>
    </location>
</feature>
<evidence type="ECO:0000259" key="11">
    <source>
        <dbReference type="Pfam" id="PF21082"/>
    </source>
</evidence>
<feature type="region of interest" description="Disordered" evidence="8">
    <location>
        <begin position="17"/>
        <end position="82"/>
    </location>
</feature>
<feature type="compositionally biased region" description="Basic and acidic residues" evidence="8">
    <location>
        <begin position="286"/>
        <end position="323"/>
    </location>
</feature>
<dbReference type="Proteomes" id="UP000324233">
    <property type="component" value="Chromosome"/>
</dbReference>
<feature type="transmembrane region" description="Helical" evidence="9">
    <location>
        <begin position="491"/>
        <end position="516"/>
    </location>
</feature>
<dbReference type="InterPro" id="IPR011066">
    <property type="entry name" value="MscS_channel_C_sf"/>
</dbReference>
<evidence type="ECO:0000256" key="7">
    <source>
        <dbReference type="SAM" id="Coils"/>
    </source>
</evidence>
<feature type="compositionally biased region" description="Basic and acidic residues" evidence="8">
    <location>
        <begin position="22"/>
        <end position="31"/>
    </location>
</feature>
<reference evidence="12 13" key="1">
    <citation type="submission" date="2019-08" db="EMBL/GenBank/DDBJ databases">
        <title>Deep-cultivation of Planctomycetes and their phenomic and genomic characterization uncovers novel biology.</title>
        <authorList>
            <person name="Wiegand S."/>
            <person name="Jogler M."/>
            <person name="Boedeker C."/>
            <person name="Pinto D."/>
            <person name="Vollmers J."/>
            <person name="Rivas-Marin E."/>
            <person name="Kohn T."/>
            <person name="Peeters S.H."/>
            <person name="Heuer A."/>
            <person name="Rast P."/>
            <person name="Oberbeckmann S."/>
            <person name="Bunk B."/>
            <person name="Jeske O."/>
            <person name="Meyerdierks A."/>
            <person name="Storesund J.E."/>
            <person name="Kallscheuer N."/>
            <person name="Luecker S."/>
            <person name="Lage O.M."/>
            <person name="Pohl T."/>
            <person name="Merkel B.J."/>
            <person name="Hornburger P."/>
            <person name="Mueller R.-W."/>
            <person name="Bruemmer F."/>
            <person name="Labrenz M."/>
            <person name="Spormann A.M."/>
            <person name="Op den Camp H."/>
            <person name="Overmann J."/>
            <person name="Amann R."/>
            <person name="Jetten M.S.M."/>
            <person name="Mascher T."/>
            <person name="Medema M.H."/>
            <person name="Devos D.P."/>
            <person name="Kaster A.-K."/>
            <person name="Ovreas L."/>
            <person name="Rohde M."/>
            <person name="Galperin M.Y."/>
            <person name="Jogler C."/>
        </authorList>
    </citation>
    <scope>NUCLEOTIDE SEQUENCE [LARGE SCALE GENOMIC DNA]</scope>
    <source>
        <strain evidence="12 13">OJF2</strain>
    </source>
</reference>
<dbReference type="KEGG" id="agv:OJF2_74210"/>
<dbReference type="PANTHER" id="PTHR30460:SF0">
    <property type="entry name" value="MODERATE CONDUCTANCE MECHANOSENSITIVE CHANNEL YBIO"/>
    <property type="match status" value="1"/>
</dbReference>
<dbReference type="InterPro" id="IPR045276">
    <property type="entry name" value="YbiO_bact"/>
</dbReference>
<keyword evidence="13" id="KW-1185">Reference proteome</keyword>
<proteinExistence type="inferred from homology"/>
<dbReference type="InterPro" id="IPR011014">
    <property type="entry name" value="MscS_channel_TM-2"/>
</dbReference>
<accession>A0A5B9WFP9</accession>
<evidence type="ECO:0000256" key="8">
    <source>
        <dbReference type="SAM" id="MobiDB-lite"/>
    </source>
</evidence>
<feature type="region of interest" description="Disordered" evidence="8">
    <location>
        <begin position="192"/>
        <end position="323"/>
    </location>
</feature>
<dbReference type="AlphaFoldDB" id="A0A5B9WFP9"/>
<evidence type="ECO:0000256" key="2">
    <source>
        <dbReference type="ARBA" id="ARBA00008017"/>
    </source>
</evidence>
<feature type="transmembrane region" description="Helical" evidence="9">
    <location>
        <begin position="452"/>
        <end position="470"/>
    </location>
</feature>
<dbReference type="SUPFAM" id="SSF82689">
    <property type="entry name" value="Mechanosensitive channel protein MscS (YggB), C-terminal domain"/>
    <property type="match status" value="1"/>
</dbReference>
<name>A0A5B9WFP9_9BACT</name>
<evidence type="ECO:0000313" key="12">
    <source>
        <dbReference type="EMBL" id="QEH38811.1"/>
    </source>
</evidence>
<gene>
    <name evidence="12" type="primary">ykuT</name>
    <name evidence="12" type="ORF">OJF2_74210</name>
</gene>
<dbReference type="PANTHER" id="PTHR30460">
    <property type="entry name" value="MODERATE CONDUCTANCE MECHANOSENSITIVE CHANNEL YBIO"/>
    <property type="match status" value="1"/>
</dbReference>
<keyword evidence="4 9" id="KW-0812">Transmembrane</keyword>
<evidence type="ECO:0000256" key="5">
    <source>
        <dbReference type="ARBA" id="ARBA00022989"/>
    </source>
</evidence>
<dbReference type="OrthoDB" id="9809206at2"/>
<keyword evidence="6 9" id="KW-0472">Membrane</keyword>
<keyword evidence="5 9" id="KW-1133">Transmembrane helix</keyword>
<dbReference type="InterPro" id="IPR023408">
    <property type="entry name" value="MscS_beta-dom_sf"/>
</dbReference>
<keyword evidence="3" id="KW-1003">Cell membrane</keyword>
<dbReference type="Pfam" id="PF00924">
    <property type="entry name" value="MS_channel_2nd"/>
    <property type="match status" value="1"/>
</dbReference>